<evidence type="ECO:0000256" key="1">
    <source>
        <dbReference type="SAM" id="MobiDB-lite"/>
    </source>
</evidence>
<dbReference type="EMBL" id="JBHYPX010000024">
    <property type="protein sequence ID" value="MFE1353126.1"/>
    <property type="molecule type" value="Genomic_DNA"/>
</dbReference>
<keyword evidence="4" id="KW-1185">Reference proteome</keyword>
<dbReference type="Pfam" id="PF03992">
    <property type="entry name" value="ABM"/>
    <property type="match status" value="1"/>
</dbReference>
<accession>A0ABW6GK68</accession>
<evidence type="ECO:0000259" key="2">
    <source>
        <dbReference type="PROSITE" id="PS51725"/>
    </source>
</evidence>
<proteinExistence type="predicted"/>
<dbReference type="InterPro" id="IPR007138">
    <property type="entry name" value="ABM_dom"/>
</dbReference>
<reference evidence="3 4" key="1">
    <citation type="submission" date="2024-09" db="EMBL/GenBank/DDBJ databases">
        <title>The Natural Products Discovery Center: Release of the First 8490 Sequenced Strains for Exploring Actinobacteria Biosynthetic Diversity.</title>
        <authorList>
            <person name="Kalkreuter E."/>
            <person name="Kautsar S.A."/>
            <person name="Yang D."/>
            <person name="Bader C.D."/>
            <person name="Teijaro C.N."/>
            <person name="Fluegel L."/>
            <person name="Davis C.M."/>
            <person name="Simpson J.R."/>
            <person name="Lauterbach L."/>
            <person name="Steele A.D."/>
            <person name="Gui C."/>
            <person name="Meng S."/>
            <person name="Li G."/>
            <person name="Viehrig K."/>
            <person name="Ye F."/>
            <person name="Su P."/>
            <person name="Kiefer A.F."/>
            <person name="Nichols A."/>
            <person name="Cepeda A.J."/>
            <person name="Yan W."/>
            <person name="Fan B."/>
            <person name="Jiang Y."/>
            <person name="Adhikari A."/>
            <person name="Zheng C.-J."/>
            <person name="Schuster L."/>
            <person name="Cowan T.M."/>
            <person name="Smanski M.J."/>
            <person name="Chevrette M.G."/>
            <person name="De Carvalho L.P.S."/>
            <person name="Shen B."/>
        </authorList>
    </citation>
    <scope>NUCLEOTIDE SEQUENCE [LARGE SCALE GENOMIC DNA]</scope>
    <source>
        <strain evidence="3 4">NPDC058753</strain>
    </source>
</reference>
<feature type="domain" description="ABM" evidence="2">
    <location>
        <begin position="16"/>
        <end position="105"/>
    </location>
</feature>
<sequence>MTTNQDTDGTDRNEPVALYGFLAPKDGHREQLRALLAELVEPSRSHPGSLVYRLHEQQDGRFFLYELWASRAELALHHGTAVLQDVLARLPEHLAGAPEAHEGRLVGEPGPVSSAGTRG</sequence>
<dbReference type="GO" id="GO:0004497">
    <property type="term" value="F:monooxygenase activity"/>
    <property type="evidence" value="ECO:0007669"/>
    <property type="project" value="UniProtKB-KW"/>
</dbReference>
<name>A0ABW6GK68_9ACTN</name>
<gene>
    <name evidence="3" type="ORF">ACFW6T_14200</name>
</gene>
<dbReference type="Gene3D" id="3.30.70.100">
    <property type="match status" value="1"/>
</dbReference>
<evidence type="ECO:0000313" key="4">
    <source>
        <dbReference type="Proteomes" id="UP001599542"/>
    </source>
</evidence>
<protein>
    <submittedName>
        <fullName evidence="3">Quinol monooxygenase</fullName>
        <ecNumber evidence="3">1.-.-.-</ecNumber>
    </submittedName>
</protein>
<organism evidence="3 4">
    <name type="scientific">Kitasatospora phosalacinea</name>
    <dbReference type="NCBI Taxonomy" id="2065"/>
    <lineage>
        <taxon>Bacteria</taxon>
        <taxon>Bacillati</taxon>
        <taxon>Actinomycetota</taxon>
        <taxon>Actinomycetes</taxon>
        <taxon>Kitasatosporales</taxon>
        <taxon>Streptomycetaceae</taxon>
        <taxon>Kitasatospora</taxon>
    </lineage>
</organism>
<dbReference type="EC" id="1.-.-.-" evidence="3"/>
<comment type="caution">
    <text evidence="3">The sequence shown here is derived from an EMBL/GenBank/DDBJ whole genome shotgun (WGS) entry which is preliminary data.</text>
</comment>
<dbReference type="SUPFAM" id="SSF54909">
    <property type="entry name" value="Dimeric alpha+beta barrel"/>
    <property type="match status" value="1"/>
</dbReference>
<keyword evidence="3" id="KW-0503">Monooxygenase</keyword>
<feature type="region of interest" description="Disordered" evidence="1">
    <location>
        <begin position="97"/>
        <end position="119"/>
    </location>
</feature>
<keyword evidence="3" id="KW-0560">Oxidoreductase</keyword>
<evidence type="ECO:0000313" key="3">
    <source>
        <dbReference type="EMBL" id="MFE1353126.1"/>
    </source>
</evidence>
<dbReference type="Proteomes" id="UP001599542">
    <property type="component" value="Unassembled WGS sequence"/>
</dbReference>
<dbReference type="RefSeq" id="WP_380326130.1">
    <property type="nucleotide sequence ID" value="NZ_JBHYPW010000032.1"/>
</dbReference>
<dbReference type="PROSITE" id="PS51725">
    <property type="entry name" value="ABM"/>
    <property type="match status" value="1"/>
</dbReference>
<dbReference type="InterPro" id="IPR011008">
    <property type="entry name" value="Dimeric_a/b-barrel"/>
</dbReference>